<dbReference type="RefSeq" id="WP_120481496.1">
    <property type="nucleotide sequence ID" value="NZ_WUQX01000001.1"/>
</dbReference>
<dbReference type="SMART" id="SM00470">
    <property type="entry name" value="ParB"/>
    <property type="match status" value="1"/>
</dbReference>
<dbReference type="GO" id="GO:0005694">
    <property type="term" value="C:chromosome"/>
    <property type="evidence" value="ECO:0007669"/>
    <property type="project" value="TreeGrafter"/>
</dbReference>
<evidence type="ECO:0000259" key="3">
    <source>
        <dbReference type="SMART" id="SM00470"/>
    </source>
</evidence>
<evidence type="ECO:0000313" key="5">
    <source>
        <dbReference type="Proteomes" id="UP000460412"/>
    </source>
</evidence>
<dbReference type="PANTHER" id="PTHR33375">
    <property type="entry name" value="CHROMOSOME-PARTITIONING PROTEIN PARB-RELATED"/>
    <property type="match status" value="1"/>
</dbReference>
<comment type="similarity">
    <text evidence="1">Belongs to the ParB family.</text>
</comment>
<dbReference type="SUPFAM" id="SSF110849">
    <property type="entry name" value="ParB/Sulfiredoxin"/>
    <property type="match status" value="1"/>
</dbReference>
<dbReference type="GO" id="GO:0003677">
    <property type="term" value="F:DNA binding"/>
    <property type="evidence" value="ECO:0007669"/>
    <property type="project" value="InterPro"/>
</dbReference>
<reference evidence="4 5" key="1">
    <citation type="submission" date="2019-12" db="EMBL/GenBank/DDBJ databases">
        <title>Sporaefaciens musculi gen. nov., sp. nov., a novel bacterium isolated from the caecum of an obese mouse.</title>
        <authorList>
            <person name="Rasmussen T.S."/>
            <person name="Streidl T."/>
            <person name="Hitch T.C.A."/>
            <person name="Wortmann E."/>
            <person name="Deptula P."/>
            <person name="Hansen M."/>
            <person name="Nielsen D.S."/>
            <person name="Clavel T."/>
            <person name="Vogensen F.K."/>
        </authorList>
    </citation>
    <scope>NUCLEOTIDE SEQUENCE [LARGE SCALE GENOMIC DNA]</scope>
    <source>
        <strain evidence="4 5">WCA-9-b2</strain>
    </source>
</reference>
<keyword evidence="5" id="KW-1185">Reference proteome</keyword>
<dbReference type="Pfam" id="PF02195">
    <property type="entry name" value="ParB_N"/>
    <property type="match status" value="1"/>
</dbReference>
<dbReference type="NCBIfam" id="TIGR00180">
    <property type="entry name" value="parB_part"/>
    <property type="match status" value="1"/>
</dbReference>
<dbReference type="GO" id="GO:0007059">
    <property type="term" value="P:chromosome segregation"/>
    <property type="evidence" value="ECO:0007669"/>
    <property type="project" value="UniProtKB-KW"/>
</dbReference>
<dbReference type="PANTHER" id="PTHR33375:SF1">
    <property type="entry name" value="CHROMOSOME-PARTITIONING PROTEIN PARB-RELATED"/>
    <property type="match status" value="1"/>
</dbReference>
<dbReference type="EMBL" id="WUQX01000001">
    <property type="protein sequence ID" value="MXP77133.1"/>
    <property type="molecule type" value="Genomic_DNA"/>
</dbReference>
<dbReference type="AlphaFoldDB" id="A0A7X3MIP5"/>
<evidence type="ECO:0000256" key="2">
    <source>
        <dbReference type="ARBA" id="ARBA00022829"/>
    </source>
</evidence>
<name>A0A7X3MIP5_9FIRM</name>
<dbReference type="Pfam" id="PF17762">
    <property type="entry name" value="HTH_ParB"/>
    <property type="match status" value="1"/>
</dbReference>
<dbReference type="CDD" id="cd16407">
    <property type="entry name" value="ParB_N_like"/>
    <property type="match status" value="1"/>
</dbReference>
<dbReference type="Gene3D" id="1.10.10.2830">
    <property type="match status" value="1"/>
</dbReference>
<dbReference type="InterPro" id="IPR041468">
    <property type="entry name" value="HTH_ParB/Spo0J"/>
</dbReference>
<protein>
    <submittedName>
        <fullName evidence="4">ParB/RepB/Spo0J family partition protein</fullName>
    </submittedName>
</protein>
<comment type="caution">
    <text evidence="4">The sequence shown here is derived from an EMBL/GenBank/DDBJ whole genome shotgun (WGS) entry which is preliminary data.</text>
</comment>
<gene>
    <name evidence="4" type="ORF">GN277_17665</name>
</gene>
<dbReference type="Gene3D" id="3.90.1530.30">
    <property type="match status" value="1"/>
</dbReference>
<evidence type="ECO:0000313" key="4">
    <source>
        <dbReference type="EMBL" id="MXP77133.1"/>
    </source>
</evidence>
<dbReference type="SUPFAM" id="SSF109709">
    <property type="entry name" value="KorB DNA-binding domain-like"/>
    <property type="match status" value="1"/>
</dbReference>
<accession>A0A7X3MIP5</accession>
<dbReference type="InterPro" id="IPR003115">
    <property type="entry name" value="ParB_N"/>
</dbReference>
<dbReference type="InterPro" id="IPR050336">
    <property type="entry name" value="Chromosome_partition/occlusion"/>
</dbReference>
<dbReference type="InterPro" id="IPR036086">
    <property type="entry name" value="ParB/Sulfiredoxin_sf"/>
</dbReference>
<evidence type="ECO:0000256" key="1">
    <source>
        <dbReference type="ARBA" id="ARBA00006295"/>
    </source>
</evidence>
<proteinExistence type="inferred from homology"/>
<dbReference type="InterPro" id="IPR004437">
    <property type="entry name" value="ParB/RepB/Spo0J"/>
</dbReference>
<dbReference type="Proteomes" id="UP000460412">
    <property type="component" value="Unassembled WGS sequence"/>
</dbReference>
<feature type="domain" description="ParB-like N-terminal" evidence="3">
    <location>
        <begin position="33"/>
        <end position="123"/>
    </location>
</feature>
<sequence length="315" mass="36477">MARNRESKIELTAYDDLFETDESRAEANLSRIREIPIAEIDEFPDHPFKVLMDEDMEQLVDSVRRSGVMTPATVRQKEDGRYELISGHRRKKACELAGLETLKCEVKELTRDEAIIVMVESNLQRTTILPSEKAFAYKMRLEAMKRQAGRPTKDNYSPVGNNFGFATSSDELAEKVGESKNQIFRYIRLTELVPEILQMVDERQIAFRPAVEISYLSEEQQYTLLEAMGYNDATPSLAQAIKMKKFMQEGKLTDEVIQSIMQEEKPNQKEKPAFKDERITKLIPKSIPRGQETDFVVKALEFYNRHLQRQRGQER</sequence>
<keyword evidence="2" id="KW-0159">Chromosome partition</keyword>
<organism evidence="4 5">
    <name type="scientific">Sporofaciens musculi</name>
    <dbReference type="NCBI Taxonomy" id="2681861"/>
    <lineage>
        <taxon>Bacteria</taxon>
        <taxon>Bacillati</taxon>
        <taxon>Bacillota</taxon>
        <taxon>Clostridia</taxon>
        <taxon>Lachnospirales</taxon>
        <taxon>Lachnospiraceae</taxon>
        <taxon>Sporofaciens</taxon>
    </lineage>
</organism>